<reference evidence="7 8" key="1">
    <citation type="journal article" date="2016" name="Nat. Commun.">
        <title>Ectomycorrhizal ecology is imprinted in the genome of the dominant symbiotic fungus Cenococcum geophilum.</title>
        <authorList>
            <consortium name="DOE Joint Genome Institute"/>
            <person name="Peter M."/>
            <person name="Kohler A."/>
            <person name="Ohm R.A."/>
            <person name="Kuo A."/>
            <person name="Krutzmann J."/>
            <person name="Morin E."/>
            <person name="Arend M."/>
            <person name="Barry K.W."/>
            <person name="Binder M."/>
            <person name="Choi C."/>
            <person name="Clum A."/>
            <person name="Copeland A."/>
            <person name="Grisel N."/>
            <person name="Haridas S."/>
            <person name="Kipfer T."/>
            <person name="LaButti K."/>
            <person name="Lindquist E."/>
            <person name="Lipzen A."/>
            <person name="Maire R."/>
            <person name="Meier B."/>
            <person name="Mihaltcheva S."/>
            <person name="Molinier V."/>
            <person name="Murat C."/>
            <person name="Poggeler S."/>
            <person name="Quandt C.A."/>
            <person name="Sperisen C."/>
            <person name="Tritt A."/>
            <person name="Tisserant E."/>
            <person name="Crous P.W."/>
            <person name="Henrissat B."/>
            <person name="Nehls U."/>
            <person name="Egli S."/>
            <person name="Spatafora J.W."/>
            <person name="Grigoriev I.V."/>
            <person name="Martin F.M."/>
        </authorList>
    </citation>
    <scope>NUCLEOTIDE SEQUENCE [LARGE SCALE GENOMIC DNA]</scope>
    <source>
        <strain evidence="7 8">CBS 207.34</strain>
    </source>
</reference>
<sequence length="719" mass="81088">MDSIGNVPQSPTSNYSFDTSSNHASNYDDPDWLDRIFSAETQDLSPYSNLLFPDEVSRSTTPNPPLHGREQETRRNPPHPKAVRKLLVDSYNDHISNPYLDDHGLSDLSKKSGCTPKQIRTFFMNRRYRSTQTSTSGLQLSNNKSDVNDSEIPKTDESQHSRKSENTSTHGYSRLEDNCSNPIVEDNNAYWLTLCREGIQRGYEPTEHLLETQSHFTVFPDSGAWSSAVSVTNAANHITISRRKGKRRYPISVPSMVAKNEKTKIYQCTFCGLNEFSDKYGWRRHEESLHYPQSAWICGLDCPISLTDNGPECIMCRIPNPSSEHLMGHNYLYCAGKSISQRTFPRKDGFVKHMRRIHHMTQWKAHMGGWKRSVSRSLRFTCGFCGIKLDGWKLRVDHIAVHFEDGLSLKDWIFRSEPEQLDYLLPETQGRDLDNSTRSLSVSLAEIKPSSQDGRSDKETEDQGGEMQIPGSIILDNDSCTQDFTPQNFQSAKEDRLNQWLAEQLAGSYLARLPSIFPNFSNPEVCSSEIDGVRSDYTNLTPPESCFSCSDTNIRVSASDTNTRVSASAEDPESLEFYEAPYHLLKDHLASTGAWIRDPPTELHSFKQNPFVISALTEDSEKIELEVRTKRDFEDLEKIESGVTKSDFENLAAFSKSEDLGPGNISGQSKLYPSSSCSSILFAEMEVRTAPSPGWVSDGLIKIKKMARLAAQIRGIFGL</sequence>
<keyword evidence="2" id="KW-0371">Homeobox</keyword>
<dbReference type="AlphaFoldDB" id="A0A8E2F6X7"/>
<organism evidence="7 8">
    <name type="scientific">Glonium stellatum</name>
    <dbReference type="NCBI Taxonomy" id="574774"/>
    <lineage>
        <taxon>Eukaryota</taxon>
        <taxon>Fungi</taxon>
        <taxon>Dikarya</taxon>
        <taxon>Ascomycota</taxon>
        <taxon>Pezizomycotina</taxon>
        <taxon>Dothideomycetes</taxon>
        <taxon>Pleosporomycetidae</taxon>
        <taxon>Gloniales</taxon>
        <taxon>Gloniaceae</taxon>
        <taxon>Glonium</taxon>
    </lineage>
</organism>
<protein>
    <recommendedName>
        <fullName evidence="9">Homeobox domain-containing protein</fullName>
    </recommendedName>
</protein>
<dbReference type="SMART" id="SM00355">
    <property type="entry name" value="ZnF_C2H2"/>
    <property type="match status" value="3"/>
</dbReference>
<evidence type="ECO:0000313" key="7">
    <source>
        <dbReference type="EMBL" id="OCL11686.1"/>
    </source>
</evidence>
<dbReference type="InterPro" id="IPR009057">
    <property type="entry name" value="Homeodomain-like_sf"/>
</dbReference>
<feature type="region of interest" description="Disordered" evidence="4">
    <location>
        <begin position="48"/>
        <end position="80"/>
    </location>
</feature>
<feature type="domain" description="C2H2-type" evidence="5">
    <location>
        <begin position="329"/>
        <end position="358"/>
    </location>
</feature>
<keyword evidence="8" id="KW-1185">Reference proteome</keyword>
<feature type="domain" description="Homeobox" evidence="6">
    <location>
        <begin position="71"/>
        <end position="137"/>
    </location>
</feature>
<evidence type="ECO:0000259" key="6">
    <source>
        <dbReference type="SMART" id="SM00389"/>
    </source>
</evidence>
<evidence type="ECO:0000256" key="4">
    <source>
        <dbReference type="SAM" id="MobiDB-lite"/>
    </source>
</evidence>
<dbReference type="Proteomes" id="UP000250140">
    <property type="component" value="Unassembled WGS sequence"/>
</dbReference>
<dbReference type="Pfam" id="PF05920">
    <property type="entry name" value="Homeobox_KN"/>
    <property type="match status" value="1"/>
</dbReference>
<name>A0A8E2F6X7_9PEZI</name>
<feature type="compositionally biased region" description="Low complexity" evidence="4">
    <location>
        <begin position="130"/>
        <end position="141"/>
    </location>
</feature>
<dbReference type="OrthoDB" id="5399138at2759"/>
<dbReference type="InterPro" id="IPR001356">
    <property type="entry name" value="HD"/>
</dbReference>
<dbReference type="SUPFAM" id="SSF46689">
    <property type="entry name" value="Homeodomain-like"/>
    <property type="match status" value="1"/>
</dbReference>
<dbReference type="GO" id="GO:0003677">
    <property type="term" value="F:DNA binding"/>
    <property type="evidence" value="ECO:0007669"/>
    <property type="project" value="UniProtKB-KW"/>
</dbReference>
<evidence type="ECO:0000259" key="5">
    <source>
        <dbReference type="SMART" id="SM00355"/>
    </source>
</evidence>
<keyword evidence="3" id="KW-0539">Nucleus</keyword>
<feature type="domain" description="C2H2-type" evidence="5">
    <location>
        <begin position="380"/>
        <end position="402"/>
    </location>
</feature>
<dbReference type="InterPro" id="IPR013087">
    <property type="entry name" value="Znf_C2H2_type"/>
</dbReference>
<gene>
    <name evidence="7" type="ORF">AOQ84DRAFT_437522</name>
</gene>
<evidence type="ECO:0000313" key="8">
    <source>
        <dbReference type="Proteomes" id="UP000250140"/>
    </source>
</evidence>
<feature type="region of interest" description="Disordered" evidence="4">
    <location>
        <begin position="1"/>
        <end position="22"/>
    </location>
</feature>
<dbReference type="SMART" id="SM00389">
    <property type="entry name" value="HOX"/>
    <property type="match status" value="1"/>
</dbReference>
<dbReference type="InterPro" id="IPR008422">
    <property type="entry name" value="KN_HD"/>
</dbReference>
<keyword evidence="1" id="KW-0238">DNA-binding</keyword>
<feature type="region of interest" description="Disordered" evidence="4">
    <location>
        <begin position="444"/>
        <end position="472"/>
    </location>
</feature>
<dbReference type="EMBL" id="KV749008">
    <property type="protein sequence ID" value="OCL11686.1"/>
    <property type="molecule type" value="Genomic_DNA"/>
</dbReference>
<proteinExistence type="predicted"/>
<evidence type="ECO:0000256" key="2">
    <source>
        <dbReference type="ARBA" id="ARBA00023155"/>
    </source>
</evidence>
<dbReference type="GO" id="GO:0006355">
    <property type="term" value="P:regulation of DNA-templated transcription"/>
    <property type="evidence" value="ECO:0007669"/>
    <property type="project" value="InterPro"/>
</dbReference>
<dbReference type="Gene3D" id="1.10.10.60">
    <property type="entry name" value="Homeodomain-like"/>
    <property type="match status" value="1"/>
</dbReference>
<accession>A0A8E2F6X7</accession>
<feature type="compositionally biased region" description="Basic and acidic residues" evidence="4">
    <location>
        <begin position="151"/>
        <end position="165"/>
    </location>
</feature>
<evidence type="ECO:0000256" key="1">
    <source>
        <dbReference type="ARBA" id="ARBA00023125"/>
    </source>
</evidence>
<feature type="domain" description="C2H2-type" evidence="5">
    <location>
        <begin position="266"/>
        <end position="290"/>
    </location>
</feature>
<evidence type="ECO:0008006" key="9">
    <source>
        <dbReference type="Google" id="ProtNLM"/>
    </source>
</evidence>
<evidence type="ECO:0000256" key="3">
    <source>
        <dbReference type="ARBA" id="ARBA00023242"/>
    </source>
</evidence>
<dbReference type="CDD" id="cd00086">
    <property type="entry name" value="homeodomain"/>
    <property type="match status" value="1"/>
</dbReference>
<feature type="region of interest" description="Disordered" evidence="4">
    <location>
        <begin position="130"/>
        <end position="178"/>
    </location>
</feature>